<organism evidence="1 2">
    <name type="scientific">Astyanax mexicanus</name>
    <name type="common">Blind cave fish</name>
    <name type="synonym">Astyanax fasciatus mexicanus</name>
    <dbReference type="NCBI Taxonomy" id="7994"/>
    <lineage>
        <taxon>Eukaryota</taxon>
        <taxon>Metazoa</taxon>
        <taxon>Chordata</taxon>
        <taxon>Craniata</taxon>
        <taxon>Vertebrata</taxon>
        <taxon>Euteleostomi</taxon>
        <taxon>Actinopterygii</taxon>
        <taxon>Neopterygii</taxon>
        <taxon>Teleostei</taxon>
        <taxon>Ostariophysi</taxon>
        <taxon>Characiformes</taxon>
        <taxon>Characoidei</taxon>
        <taxon>Acestrorhamphidae</taxon>
        <taxon>Acestrorhamphinae</taxon>
        <taxon>Astyanax</taxon>
    </lineage>
</organism>
<accession>A0A8T2LUL1</accession>
<evidence type="ECO:0000313" key="1">
    <source>
        <dbReference type="EMBL" id="KAG9273512.1"/>
    </source>
</evidence>
<sequence>SNLKCFYSFKIAVFSRRLHFCRCSNLVSLFPGEGDETTVGIYVFKLREADVPDNMGIVLKGQGMLQNSMNAWNLDYPPELRYTFEVLQKTVMKLKGSTLSKNAQVLKNRHGLFSCRFWLQQGSLT</sequence>
<feature type="non-terminal residue" evidence="1">
    <location>
        <position position="1"/>
    </location>
</feature>
<dbReference type="Proteomes" id="UP000752171">
    <property type="component" value="Unassembled WGS sequence"/>
</dbReference>
<reference evidence="1 2" key="1">
    <citation type="submission" date="2021-07" db="EMBL/GenBank/DDBJ databases">
        <authorList>
            <person name="Imarazene B."/>
            <person name="Zahm M."/>
            <person name="Klopp C."/>
            <person name="Cabau C."/>
            <person name="Beille S."/>
            <person name="Jouanno E."/>
            <person name="Castinel A."/>
            <person name="Lluch J."/>
            <person name="Gil L."/>
            <person name="Kuchtly C."/>
            <person name="Lopez Roques C."/>
            <person name="Donnadieu C."/>
            <person name="Parrinello H."/>
            <person name="Journot L."/>
            <person name="Du K."/>
            <person name="Schartl M."/>
            <person name="Retaux S."/>
            <person name="Guiguen Y."/>
        </authorList>
    </citation>
    <scope>NUCLEOTIDE SEQUENCE [LARGE SCALE GENOMIC DNA]</scope>
    <source>
        <strain evidence="1">Pach_M1</strain>
        <tissue evidence="1">Testis</tissue>
    </source>
</reference>
<dbReference type="EMBL" id="JAICCE010000009">
    <property type="protein sequence ID" value="KAG9273512.1"/>
    <property type="molecule type" value="Genomic_DNA"/>
</dbReference>
<dbReference type="AlphaFoldDB" id="A0A8T2LUL1"/>
<gene>
    <name evidence="1" type="ORF">AMEX_G12662</name>
</gene>
<proteinExistence type="predicted"/>
<name>A0A8T2LUL1_ASTMX</name>
<protein>
    <submittedName>
        <fullName evidence="1">Uncharacterized protein</fullName>
    </submittedName>
</protein>
<comment type="caution">
    <text evidence="1">The sequence shown here is derived from an EMBL/GenBank/DDBJ whole genome shotgun (WGS) entry which is preliminary data.</text>
</comment>
<evidence type="ECO:0000313" key="2">
    <source>
        <dbReference type="Proteomes" id="UP000752171"/>
    </source>
</evidence>